<accession>A0A699L7M1</accession>
<keyword evidence="1" id="KW-0347">Helicase</keyword>
<keyword evidence="1" id="KW-0378">Hydrolase</keyword>
<dbReference type="EMBL" id="BKCJ010584700">
    <property type="protein sequence ID" value="GFB24807.1"/>
    <property type="molecule type" value="Genomic_DNA"/>
</dbReference>
<keyword evidence="1" id="KW-0067">ATP-binding</keyword>
<sequence length="235" mass="26524">MFRNEVTQLDAITAILCIESSMTTSAIVDSVGNALHSNFTDNPDQEYAIQEQQIIAKLKSFDEFPDITQVHSGQSIRVQVNSGTVHVGFTFQVGRRRQHHRSSLSPPTLPTTTTTKRRLLYQPYPSLSQTTNPTHHHQPPYLNDTHHCHLAMPSPPRSLPNQQRVHFRPNPLSPSPPYPTTITVGGWWVGLVVCGDGCWWWVGFVVKVVLEWSWREELLVATIVVMVAVDLKCKI</sequence>
<gene>
    <name evidence="1" type="ORF">Tci_696778</name>
</gene>
<name>A0A699L7M1_TANCI</name>
<proteinExistence type="predicted"/>
<organism evidence="1">
    <name type="scientific">Tanacetum cinerariifolium</name>
    <name type="common">Dalmatian daisy</name>
    <name type="synonym">Chrysanthemum cinerariifolium</name>
    <dbReference type="NCBI Taxonomy" id="118510"/>
    <lineage>
        <taxon>Eukaryota</taxon>
        <taxon>Viridiplantae</taxon>
        <taxon>Streptophyta</taxon>
        <taxon>Embryophyta</taxon>
        <taxon>Tracheophyta</taxon>
        <taxon>Spermatophyta</taxon>
        <taxon>Magnoliopsida</taxon>
        <taxon>eudicotyledons</taxon>
        <taxon>Gunneridae</taxon>
        <taxon>Pentapetalae</taxon>
        <taxon>asterids</taxon>
        <taxon>campanulids</taxon>
        <taxon>Asterales</taxon>
        <taxon>Asteraceae</taxon>
        <taxon>Asteroideae</taxon>
        <taxon>Anthemideae</taxon>
        <taxon>Anthemidinae</taxon>
        <taxon>Tanacetum</taxon>
    </lineage>
</organism>
<protein>
    <submittedName>
        <fullName evidence="1">Probable DNA helicase MCM9</fullName>
    </submittedName>
</protein>
<reference evidence="1" key="1">
    <citation type="journal article" date="2019" name="Sci. Rep.">
        <title>Draft genome of Tanacetum cinerariifolium, the natural source of mosquito coil.</title>
        <authorList>
            <person name="Yamashiro T."/>
            <person name="Shiraishi A."/>
            <person name="Satake H."/>
            <person name="Nakayama K."/>
        </authorList>
    </citation>
    <scope>NUCLEOTIDE SEQUENCE</scope>
</reference>
<dbReference type="GO" id="GO:0004386">
    <property type="term" value="F:helicase activity"/>
    <property type="evidence" value="ECO:0007669"/>
    <property type="project" value="UniProtKB-KW"/>
</dbReference>
<keyword evidence="1" id="KW-0547">Nucleotide-binding</keyword>
<comment type="caution">
    <text evidence="1">The sequence shown here is derived from an EMBL/GenBank/DDBJ whole genome shotgun (WGS) entry which is preliminary data.</text>
</comment>
<dbReference type="AlphaFoldDB" id="A0A699L7M1"/>
<evidence type="ECO:0000313" key="1">
    <source>
        <dbReference type="EMBL" id="GFB24807.1"/>
    </source>
</evidence>